<name>A0A4Y2V3C2_ARAVE</name>
<protein>
    <submittedName>
        <fullName evidence="1">Uncharacterized protein</fullName>
    </submittedName>
</protein>
<keyword evidence="2" id="KW-1185">Reference proteome</keyword>
<reference evidence="1 2" key="1">
    <citation type="journal article" date="2019" name="Sci. Rep.">
        <title>Orb-weaving spider Araneus ventricosus genome elucidates the spidroin gene catalogue.</title>
        <authorList>
            <person name="Kono N."/>
            <person name="Nakamura H."/>
            <person name="Ohtoshi R."/>
            <person name="Moran D.A.P."/>
            <person name="Shinohara A."/>
            <person name="Yoshida Y."/>
            <person name="Fujiwara M."/>
            <person name="Mori M."/>
            <person name="Tomita M."/>
            <person name="Arakawa K."/>
        </authorList>
    </citation>
    <scope>NUCLEOTIDE SEQUENCE [LARGE SCALE GENOMIC DNA]</scope>
</reference>
<dbReference type="EMBL" id="BGPR01043187">
    <property type="protein sequence ID" value="GBO19743.1"/>
    <property type="molecule type" value="Genomic_DNA"/>
</dbReference>
<dbReference type="Proteomes" id="UP000499080">
    <property type="component" value="Unassembled WGS sequence"/>
</dbReference>
<sequence length="228" mass="25113">MEPQFENKETVMSWPRCDQINSSLGWLASTYQCDSEPRDYQECSQVQEPRVRGCRFLGVAYQSPNSVGTFNPLITQLSSVLRSLKHSSRLLIRFSPPSFPRTFSFYSSLQGVELRLPFPTLDNGTLVDQQLTFLVVNPYYAKVLEFSPPPAYSGMTPKGTANVLVDSDGFLGIVAALCVKPFLCARLVSDVQVKASYAADTNGGTARFCAKVVIGGNGSQEINCPFLE</sequence>
<organism evidence="1 2">
    <name type="scientific">Araneus ventricosus</name>
    <name type="common">Orbweaver spider</name>
    <name type="synonym">Epeira ventricosa</name>
    <dbReference type="NCBI Taxonomy" id="182803"/>
    <lineage>
        <taxon>Eukaryota</taxon>
        <taxon>Metazoa</taxon>
        <taxon>Ecdysozoa</taxon>
        <taxon>Arthropoda</taxon>
        <taxon>Chelicerata</taxon>
        <taxon>Arachnida</taxon>
        <taxon>Araneae</taxon>
        <taxon>Araneomorphae</taxon>
        <taxon>Entelegynae</taxon>
        <taxon>Araneoidea</taxon>
        <taxon>Araneidae</taxon>
        <taxon>Araneus</taxon>
    </lineage>
</organism>
<dbReference type="AlphaFoldDB" id="A0A4Y2V3C2"/>
<gene>
    <name evidence="1" type="ORF">AVEN_252259_1</name>
</gene>
<accession>A0A4Y2V3C2</accession>
<evidence type="ECO:0000313" key="1">
    <source>
        <dbReference type="EMBL" id="GBO19743.1"/>
    </source>
</evidence>
<comment type="caution">
    <text evidence="1">The sequence shown here is derived from an EMBL/GenBank/DDBJ whole genome shotgun (WGS) entry which is preliminary data.</text>
</comment>
<evidence type="ECO:0000313" key="2">
    <source>
        <dbReference type="Proteomes" id="UP000499080"/>
    </source>
</evidence>
<proteinExistence type="predicted"/>